<feature type="compositionally biased region" description="Low complexity" evidence="1">
    <location>
        <begin position="167"/>
        <end position="176"/>
    </location>
</feature>
<keyword evidence="3" id="KW-1185">Reference proteome</keyword>
<dbReference type="Proteomes" id="UP000654075">
    <property type="component" value="Unassembled WGS sequence"/>
</dbReference>
<dbReference type="OrthoDB" id="489722at2759"/>
<protein>
    <submittedName>
        <fullName evidence="2">Uncharacterized protein</fullName>
    </submittedName>
</protein>
<feature type="compositionally biased region" description="Polar residues" evidence="1">
    <location>
        <begin position="553"/>
        <end position="562"/>
    </location>
</feature>
<name>A0A813FR55_POLGL</name>
<evidence type="ECO:0000313" key="2">
    <source>
        <dbReference type="EMBL" id="CAE8614730.1"/>
    </source>
</evidence>
<organism evidence="2 3">
    <name type="scientific">Polarella glacialis</name>
    <name type="common">Dinoflagellate</name>
    <dbReference type="NCBI Taxonomy" id="89957"/>
    <lineage>
        <taxon>Eukaryota</taxon>
        <taxon>Sar</taxon>
        <taxon>Alveolata</taxon>
        <taxon>Dinophyceae</taxon>
        <taxon>Suessiales</taxon>
        <taxon>Suessiaceae</taxon>
        <taxon>Polarella</taxon>
    </lineage>
</organism>
<feature type="region of interest" description="Disordered" evidence="1">
    <location>
        <begin position="482"/>
        <end position="511"/>
    </location>
</feature>
<gene>
    <name evidence="2" type="ORF">PGLA1383_LOCUS32452</name>
</gene>
<dbReference type="AlphaFoldDB" id="A0A813FR55"/>
<dbReference type="EMBL" id="CAJNNV010025480">
    <property type="protein sequence ID" value="CAE8614730.1"/>
    <property type="molecule type" value="Genomic_DNA"/>
</dbReference>
<comment type="caution">
    <text evidence="2">The sequence shown here is derived from an EMBL/GenBank/DDBJ whole genome shotgun (WGS) entry which is preliminary data.</text>
</comment>
<feature type="compositionally biased region" description="Low complexity" evidence="1">
    <location>
        <begin position="138"/>
        <end position="160"/>
    </location>
</feature>
<proteinExistence type="predicted"/>
<feature type="region of interest" description="Disordered" evidence="1">
    <location>
        <begin position="551"/>
        <end position="575"/>
    </location>
</feature>
<reference evidence="2" key="1">
    <citation type="submission" date="2021-02" db="EMBL/GenBank/DDBJ databases">
        <authorList>
            <person name="Dougan E. K."/>
            <person name="Rhodes N."/>
            <person name="Thang M."/>
            <person name="Chan C."/>
        </authorList>
    </citation>
    <scope>NUCLEOTIDE SEQUENCE</scope>
</reference>
<sequence length="629" mass="66803">MPPMAVQNMRATMPQTAVHNMRVAIATVISSEGGGKKDSSSDGVKSRVSTPLRARLQRALGAFEPCLAELRAALADAAVPRAQRQEAIEALSAPLRAELLKLMTAEAKKKAQAAKQQAEQEEEETAKKRVPSGDPEEAATSASAESASAPATEAPTSAARPLPPAASPTAVPAADASCARGVGRKLASGQRRLARRASPGTKPRPLQSKAESSAAKSGLWTVVTPHGRYHSARLAVGGVIVTSRATRCPREAQRLQLAVQRLQALASGATPLSTSVKQEGGDGNAAVAFQARFRDAVSAVGCDDLGLTFRLVLDLRPWVGKKVQSPPLPTVDAALALRQHLVEVVAGGWPALRKEWLAWMASERPRQRWRSCARSLEEAEAAVSAAEAAFVAARASSVEASRQRRVARVANSSSAKAIRACRSSAAKAIRASQAQARHLRDEANGGARAAQRIKRAARKAEMAFARLGRAMDVELEMEGRRANADTKTKAKAKAASEAAGHEARRSWTSGRFLAEGGSVSRSVKRQNTELKNDWKRQRCLESNHCQSAPRVGFSSTCTSTSPALPKTGTRRQAPDMQTATNGQLAAGAPLVHAPTDNGHARCHQNAGAPLVLHQLSMVCVSWRQAAWQR</sequence>
<accession>A0A813FR55</accession>
<feature type="region of interest" description="Disordered" evidence="1">
    <location>
        <begin position="111"/>
        <end position="217"/>
    </location>
</feature>
<evidence type="ECO:0000313" key="3">
    <source>
        <dbReference type="Proteomes" id="UP000654075"/>
    </source>
</evidence>
<evidence type="ECO:0000256" key="1">
    <source>
        <dbReference type="SAM" id="MobiDB-lite"/>
    </source>
</evidence>